<sequence length="56" mass="6325">MSIDPWLLERLVCPATRTKLRYDEARQELVSDEAGIAYPVRDGVPVLLIEAGRKVD</sequence>
<dbReference type="HAMAP" id="MF_01187">
    <property type="entry name" value="UPF0434"/>
    <property type="match status" value="1"/>
</dbReference>
<gene>
    <name evidence="2" type="ORF">FHT02_002394</name>
</gene>
<dbReference type="GO" id="GO:0005829">
    <property type="term" value="C:cytosol"/>
    <property type="evidence" value="ECO:0007669"/>
    <property type="project" value="TreeGrafter"/>
</dbReference>
<name>A0A840YR28_9SPHN</name>
<dbReference type="AlphaFoldDB" id="A0A840YR28"/>
<reference evidence="2 3" key="1">
    <citation type="submission" date="2020-08" db="EMBL/GenBank/DDBJ databases">
        <title>Genomic Encyclopedia of Type Strains, Phase IV (KMG-IV): sequencing the most valuable type-strain genomes for metagenomic binning, comparative biology and taxonomic classification.</title>
        <authorList>
            <person name="Goeker M."/>
        </authorList>
    </citation>
    <scope>NUCLEOTIDE SEQUENCE [LARGE SCALE GENOMIC DNA]</scope>
    <source>
        <strain evidence="2 3">DSM 26736</strain>
    </source>
</reference>
<comment type="caution">
    <text evidence="2">The sequence shown here is derived from an EMBL/GenBank/DDBJ whole genome shotgun (WGS) entry which is preliminary data.</text>
</comment>
<accession>A0A840YR28</accession>
<evidence type="ECO:0000313" key="3">
    <source>
        <dbReference type="Proteomes" id="UP000527143"/>
    </source>
</evidence>
<dbReference type="Gene3D" id="2.20.25.10">
    <property type="match status" value="1"/>
</dbReference>
<dbReference type="Proteomes" id="UP000527143">
    <property type="component" value="Unassembled WGS sequence"/>
</dbReference>
<dbReference type="RefSeq" id="WP_184087729.1">
    <property type="nucleotide sequence ID" value="NZ_JACIJF010000006.1"/>
</dbReference>
<evidence type="ECO:0000313" key="2">
    <source>
        <dbReference type="EMBL" id="MBB5711153.1"/>
    </source>
</evidence>
<dbReference type="Pfam" id="PF03966">
    <property type="entry name" value="Trm112p"/>
    <property type="match status" value="1"/>
</dbReference>
<dbReference type="SUPFAM" id="SSF158997">
    <property type="entry name" value="Trm112p-like"/>
    <property type="match status" value="1"/>
</dbReference>
<dbReference type="PANTHER" id="PTHR33505">
    <property type="entry name" value="ZGC:162634"/>
    <property type="match status" value="1"/>
</dbReference>
<dbReference type="EMBL" id="JACIJF010000006">
    <property type="protein sequence ID" value="MBB5711153.1"/>
    <property type="molecule type" value="Genomic_DNA"/>
</dbReference>
<comment type="similarity">
    <text evidence="1">Belongs to the UPF0434 family.</text>
</comment>
<keyword evidence="3" id="KW-1185">Reference proteome</keyword>
<protein>
    <recommendedName>
        <fullName evidence="1">UPF0434 protein FHT02_002394</fullName>
    </recommendedName>
</protein>
<organism evidence="2 3">
    <name type="scientific">Sphingomonas xinjiangensis</name>
    <dbReference type="NCBI Taxonomy" id="643568"/>
    <lineage>
        <taxon>Bacteria</taxon>
        <taxon>Pseudomonadati</taxon>
        <taxon>Pseudomonadota</taxon>
        <taxon>Alphaproteobacteria</taxon>
        <taxon>Sphingomonadales</taxon>
        <taxon>Sphingomonadaceae</taxon>
        <taxon>Sphingomonas</taxon>
    </lineage>
</organism>
<dbReference type="PANTHER" id="PTHR33505:SF4">
    <property type="entry name" value="PROTEIN PREY, MITOCHONDRIAL"/>
    <property type="match status" value="1"/>
</dbReference>
<evidence type="ECO:0000256" key="1">
    <source>
        <dbReference type="HAMAP-Rule" id="MF_01187"/>
    </source>
</evidence>
<proteinExistence type="inferred from homology"/>
<dbReference type="InterPro" id="IPR005651">
    <property type="entry name" value="Trm112-like"/>
</dbReference>